<dbReference type="EMBL" id="JACJVO010000011">
    <property type="protein sequence ID" value="MBB6731368.1"/>
    <property type="molecule type" value="Genomic_DNA"/>
</dbReference>
<gene>
    <name evidence="6" type="ORF">H7C18_10670</name>
</gene>
<evidence type="ECO:0000313" key="7">
    <source>
        <dbReference type="Proteomes" id="UP000564644"/>
    </source>
</evidence>
<dbReference type="SUPFAM" id="SSF88713">
    <property type="entry name" value="Glycoside hydrolase/deacetylase"/>
    <property type="match status" value="1"/>
</dbReference>
<dbReference type="AlphaFoldDB" id="A0A7X0SJY7"/>
<evidence type="ECO:0000256" key="5">
    <source>
        <dbReference type="ARBA" id="ARBA00023277"/>
    </source>
</evidence>
<dbReference type="InterPro" id="IPR011330">
    <property type="entry name" value="Glyco_hydro/deAcase_b/a-brl"/>
</dbReference>
<evidence type="ECO:0000313" key="6">
    <source>
        <dbReference type="EMBL" id="MBB6731368.1"/>
    </source>
</evidence>
<dbReference type="GO" id="GO:0046872">
    <property type="term" value="F:metal ion binding"/>
    <property type="evidence" value="ECO:0007669"/>
    <property type="project" value="UniProtKB-KW"/>
</dbReference>
<name>A0A7X0SJY7_9BACL</name>
<dbReference type="PANTHER" id="PTHR31609:SF1">
    <property type="entry name" value="CARBOHYDRATE DEACETYLASE"/>
    <property type="match status" value="1"/>
</dbReference>
<proteinExistence type="predicted"/>
<reference evidence="6 7" key="1">
    <citation type="submission" date="2020-08" db="EMBL/GenBank/DDBJ databases">
        <title>Cohnella phylogeny.</title>
        <authorList>
            <person name="Dunlap C."/>
        </authorList>
    </citation>
    <scope>NUCLEOTIDE SEQUENCE [LARGE SCALE GENOMIC DNA]</scope>
    <source>
        <strain evidence="6 7">CBP 2801</strain>
    </source>
</reference>
<dbReference type="RefSeq" id="WP_185129038.1">
    <property type="nucleotide sequence ID" value="NZ_JACJVO010000011.1"/>
</dbReference>
<dbReference type="GO" id="GO:0005975">
    <property type="term" value="P:carbohydrate metabolic process"/>
    <property type="evidence" value="ECO:0007669"/>
    <property type="project" value="InterPro"/>
</dbReference>
<dbReference type="PANTHER" id="PTHR31609">
    <property type="entry name" value="YDJC DEACETYLASE FAMILY MEMBER"/>
    <property type="match status" value="1"/>
</dbReference>
<comment type="cofactor">
    <cofactor evidence="1">
        <name>Mg(2+)</name>
        <dbReference type="ChEBI" id="CHEBI:18420"/>
    </cofactor>
</comment>
<dbReference type="InterPro" id="IPR006879">
    <property type="entry name" value="YdjC-like"/>
</dbReference>
<keyword evidence="4" id="KW-0460">Magnesium</keyword>
<sequence length="266" mass="29757">MTDSAKEILLIARADDAGSARAADRAILEAVDRGIVRNVSLMAVGPSIEHAAELLAGRQDVCFGLHATLNAEWSEVRWGPVTDPARVPSLVEQGSGFFSRSPHVFLDRPPKLEQIMTELQAQLDRLRKLGFDVRYADSHMAFEWAVPEIAEPFEQWCEREGIRHYRRYSRSLPKETASDIGEGADAAARGLITRLKEAPAGQYLVVGHPGYDEIELRRFGSPDYPSEQVVADRVRERLLFTHPEVLACCKRLGVQLIRYDEAKPLP</sequence>
<evidence type="ECO:0000256" key="2">
    <source>
        <dbReference type="ARBA" id="ARBA00022723"/>
    </source>
</evidence>
<dbReference type="Pfam" id="PF04794">
    <property type="entry name" value="YdjC"/>
    <property type="match status" value="1"/>
</dbReference>
<keyword evidence="7" id="KW-1185">Reference proteome</keyword>
<comment type="caution">
    <text evidence="6">The sequence shown here is derived from an EMBL/GenBank/DDBJ whole genome shotgun (WGS) entry which is preliminary data.</text>
</comment>
<keyword evidence="5" id="KW-0119">Carbohydrate metabolism</keyword>
<evidence type="ECO:0000256" key="4">
    <source>
        <dbReference type="ARBA" id="ARBA00022842"/>
    </source>
</evidence>
<keyword evidence="2" id="KW-0479">Metal-binding</keyword>
<dbReference type="GO" id="GO:0019213">
    <property type="term" value="F:deacetylase activity"/>
    <property type="evidence" value="ECO:0007669"/>
    <property type="project" value="TreeGrafter"/>
</dbReference>
<accession>A0A7X0SJY7</accession>
<evidence type="ECO:0000256" key="3">
    <source>
        <dbReference type="ARBA" id="ARBA00022801"/>
    </source>
</evidence>
<dbReference type="GO" id="GO:0016787">
    <property type="term" value="F:hydrolase activity"/>
    <property type="evidence" value="ECO:0007669"/>
    <property type="project" value="UniProtKB-KW"/>
</dbReference>
<evidence type="ECO:0000256" key="1">
    <source>
        <dbReference type="ARBA" id="ARBA00001946"/>
    </source>
</evidence>
<dbReference type="Proteomes" id="UP000564644">
    <property type="component" value="Unassembled WGS sequence"/>
</dbReference>
<protein>
    <submittedName>
        <fullName evidence="6">ChbG/HpnK family deacetylase</fullName>
    </submittedName>
</protein>
<dbReference type="Gene3D" id="3.20.20.370">
    <property type="entry name" value="Glycoside hydrolase/deacetylase"/>
    <property type="match status" value="1"/>
</dbReference>
<keyword evidence="3" id="KW-0378">Hydrolase</keyword>
<organism evidence="6 7">
    <name type="scientific">Cohnella zeiphila</name>
    <dbReference type="NCBI Taxonomy" id="2761120"/>
    <lineage>
        <taxon>Bacteria</taxon>
        <taxon>Bacillati</taxon>
        <taxon>Bacillota</taxon>
        <taxon>Bacilli</taxon>
        <taxon>Bacillales</taxon>
        <taxon>Paenibacillaceae</taxon>
        <taxon>Cohnella</taxon>
    </lineage>
</organism>